<feature type="region of interest" description="Disordered" evidence="1">
    <location>
        <begin position="1"/>
        <end position="24"/>
    </location>
</feature>
<dbReference type="Proteomes" id="UP000324800">
    <property type="component" value="Unassembled WGS sequence"/>
</dbReference>
<evidence type="ECO:0000313" key="2">
    <source>
        <dbReference type="EMBL" id="KAA6398952.1"/>
    </source>
</evidence>
<feature type="compositionally biased region" description="Polar residues" evidence="1">
    <location>
        <begin position="161"/>
        <end position="180"/>
    </location>
</feature>
<evidence type="ECO:0000313" key="3">
    <source>
        <dbReference type="Proteomes" id="UP000324800"/>
    </source>
</evidence>
<feature type="compositionally biased region" description="Acidic residues" evidence="1">
    <location>
        <begin position="89"/>
        <end position="98"/>
    </location>
</feature>
<sequence length="213" mass="22928">MHTGLLGDLSPQDRGSHPYGQGSETADILMKYPNMGQNSTTEQFVGPRAQSLVPVPQGSGFGGGTVGGLQYSLEGKGVWRNQMMMLQEGEQDYGDDSVEPNPSQTPTANVQQKEQKELKGAKEVKEKISQFSKDLDSIDVDKIIAEASSKFSGADDKKGNADQSSGESPTQTINDTSRAFSDQPPEHEEPPRESSSDGLQNNSGSEFEDSVLQ</sequence>
<evidence type="ECO:0000256" key="1">
    <source>
        <dbReference type="SAM" id="MobiDB-lite"/>
    </source>
</evidence>
<feature type="compositionally biased region" description="Basic and acidic residues" evidence="1">
    <location>
        <begin position="113"/>
        <end position="144"/>
    </location>
</feature>
<protein>
    <submittedName>
        <fullName evidence="2">Uncharacterized protein</fullName>
    </submittedName>
</protein>
<feature type="compositionally biased region" description="Basic and acidic residues" evidence="1">
    <location>
        <begin position="184"/>
        <end position="195"/>
    </location>
</feature>
<feature type="region of interest" description="Disordered" evidence="1">
    <location>
        <begin position="86"/>
        <end position="213"/>
    </location>
</feature>
<proteinExistence type="predicted"/>
<dbReference type="AlphaFoldDB" id="A0A5J4WWT0"/>
<accession>A0A5J4WWT0</accession>
<gene>
    <name evidence="2" type="ORF">EZS28_005518</name>
</gene>
<reference evidence="2 3" key="1">
    <citation type="submission" date="2019-03" db="EMBL/GenBank/DDBJ databases">
        <title>Single cell metagenomics reveals metabolic interactions within the superorganism composed of flagellate Streblomastix strix and complex community of Bacteroidetes bacteria on its surface.</title>
        <authorList>
            <person name="Treitli S.C."/>
            <person name="Kolisko M."/>
            <person name="Husnik F."/>
            <person name="Keeling P."/>
            <person name="Hampl V."/>
        </authorList>
    </citation>
    <scope>NUCLEOTIDE SEQUENCE [LARGE SCALE GENOMIC DNA]</scope>
    <source>
        <strain evidence="2">ST1C</strain>
    </source>
</reference>
<dbReference type="EMBL" id="SNRW01000846">
    <property type="protein sequence ID" value="KAA6398952.1"/>
    <property type="molecule type" value="Genomic_DNA"/>
</dbReference>
<name>A0A5J4WWT0_9EUKA</name>
<organism evidence="2 3">
    <name type="scientific">Streblomastix strix</name>
    <dbReference type="NCBI Taxonomy" id="222440"/>
    <lineage>
        <taxon>Eukaryota</taxon>
        <taxon>Metamonada</taxon>
        <taxon>Preaxostyla</taxon>
        <taxon>Oxymonadida</taxon>
        <taxon>Streblomastigidae</taxon>
        <taxon>Streblomastix</taxon>
    </lineage>
</organism>
<feature type="compositionally biased region" description="Polar residues" evidence="1">
    <location>
        <begin position="100"/>
        <end position="112"/>
    </location>
</feature>
<comment type="caution">
    <text evidence="2">The sequence shown here is derived from an EMBL/GenBank/DDBJ whole genome shotgun (WGS) entry which is preliminary data.</text>
</comment>